<dbReference type="RefSeq" id="WP_227944776.1">
    <property type="nucleotide sequence ID" value="NZ_JFZZ01000075.1"/>
</dbReference>
<feature type="chain" id="PRO_5007628601" evidence="2">
    <location>
        <begin position="21"/>
        <end position="431"/>
    </location>
</feature>
<feature type="signal peptide" evidence="2">
    <location>
        <begin position="1"/>
        <end position="20"/>
    </location>
</feature>
<proteinExistence type="predicted"/>
<dbReference type="STRING" id="35814.BBB42_13210"/>
<name>A0A158M3Y5_9BORD</name>
<dbReference type="AlphaFoldDB" id="A0A158M3Y5"/>
<organism evidence="3 4">
    <name type="scientific">Bordetella holmesii CDC-H585-BH</name>
    <dbReference type="NCBI Taxonomy" id="1331206"/>
    <lineage>
        <taxon>Bacteria</taxon>
        <taxon>Pseudomonadati</taxon>
        <taxon>Pseudomonadota</taxon>
        <taxon>Betaproteobacteria</taxon>
        <taxon>Burkholderiales</taxon>
        <taxon>Alcaligenaceae</taxon>
        <taxon>Bordetella</taxon>
    </lineage>
</organism>
<dbReference type="PATRIC" id="fig|1331206.3.peg.2182"/>
<sequence length="431" mass="44839">MSRSVVAIALAGNMALGACAMSGGGADPSVSDEAATTPVAAAPVAAQAPSATRQAARYGIGVLAPAMPQTVQLPGPVEGYALSPEPDPCADWAGPPAPADLAPTPGQQAPSDCQRAFPQYEVPQVSPSYALDLERRELAGSRPVLSQGVILPQPRWFSAINARPALSYGDRNWLYRSSGGPAVGVGNLTANSPAWGATAALGELQISDQFDSSSNIGEAKFGYSSSVGRLNLMDPSATAGAVDYGASAGSGTVRYGVSNSLTLEGQLQTTHGLTTRGMGTRYNAGDIGTFEAGVTQSSFDSVNAWRYRFGYNVTMADTVKVGLTGEDIGAGFSDLSSYTSGAASTRLMRSKLSAGVPLRGMGTLSGTYTSDVFGRGDPNDRRVGLEHSMELARNVQFALGADRDLLSGDYEWKARLSMPVETFMRGHWLGF</sequence>
<dbReference type="Proteomes" id="UP000026682">
    <property type="component" value="Unassembled WGS sequence"/>
</dbReference>
<evidence type="ECO:0000313" key="4">
    <source>
        <dbReference type="Proteomes" id="UP000026682"/>
    </source>
</evidence>
<evidence type="ECO:0000256" key="2">
    <source>
        <dbReference type="SAM" id="SignalP"/>
    </source>
</evidence>
<feature type="region of interest" description="Disordered" evidence="1">
    <location>
        <begin position="82"/>
        <end position="113"/>
    </location>
</feature>
<dbReference type="PROSITE" id="PS51257">
    <property type="entry name" value="PROKAR_LIPOPROTEIN"/>
    <property type="match status" value="1"/>
</dbReference>
<protein>
    <submittedName>
        <fullName evidence="3">Chaperone-usher secretion system usher domain protein</fullName>
    </submittedName>
</protein>
<gene>
    <name evidence="3" type="ORF">L497_1988</name>
</gene>
<evidence type="ECO:0000313" key="3">
    <source>
        <dbReference type="EMBL" id="KAK90358.1"/>
    </source>
</evidence>
<dbReference type="GeneID" id="93119224"/>
<accession>A0A158M3Y5</accession>
<reference evidence="3 4" key="1">
    <citation type="submission" date="2014-03" db="EMBL/GenBank/DDBJ databases">
        <title>Genome sequence of Bordetella holmseii.</title>
        <authorList>
            <person name="Harvill E."/>
            <person name="Goodfield L.L."/>
            <person name="Ivanov Y."/>
            <person name="Meyer J.A."/>
            <person name="Newth C."/>
            <person name="Cassiday P."/>
            <person name="Tondella M.L."/>
            <person name="Liao P."/>
            <person name="Zimmerman J."/>
            <person name="Meert K."/>
            <person name="Wessel D."/>
            <person name="Berger J."/>
            <person name="Dean J.M."/>
            <person name="Holubkov R."/>
            <person name="Burr J."/>
            <person name="Liu T."/>
            <person name="Brinkac L.M."/>
            <person name="Sanka R."/>
            <person name="Kim M."/>
            <person name="Losada L."/>
        </authorList>
    </citation>
    <scope>NUCLEOTIDE SEQUENCE [LARGE SCALE GENOMIC DNA]</scope>
    <source>
        <strain evidence="3 4">CDC-H585-BH</strain>
    </source>
</reference>
<keyword evidence="2" id="KW-0732">Signal</keyword>
<comment type="caution">
    <text evidence="3">The sequence shown here is derived from an EMBL/GenBank/DDBJ whole genome shotgun (WGS) entry which is preliminary data.</text>
</comment>
<dbReference type="EMBL" id="JFZZ01000075">
    <property type="protein sequence ID" value="KAK90358.1"/>
    <property type="molecule type" value="Genomic_DNA"/>
</dbReference>
<evidence type="ECO:0000256" key="1">
    <source>
        <dbReference type="SAM" id="MobiDB-lite"/>
    </source>
</evidence>